<dbReference type="InterPro" id="IPR021858">
    <property type="entry name" value="Fun_TF"/>
</dbReference>
<evidence type="ECO:0000313" key="3">
    <source>
        <dbReference type="EMBL" id="RMX71755.1"/>
    </source>
</evidence>
<sequence>PSLDPVNEQPVLFPEANFALQGIQDDAAHGEFWDGGNYDPAWFNIEPELYYGNNNNSCGFIPNAHIIDEVDRNDLRSNTDQTTATPMSGIGSSAFRCVPSSHLKLCVLMSSSSNFWAPESQLNTSAIITDEREHEMAYLIRHFTEAIGPCAIMWSDPQLLTIRRMDLFDKDEHFAHLVPLKALRDALLRNAIAAVAAKQLGRVKGHKPFVGRQCQRPAYMEVIEDGTDINWYYKAANYYDKAIASSRTYLAALSGSFSRPPSPNEPEMGSLGNSDDLLIAVSIFSLYESLDNMEIAGFSWLQHLTGLKSLLMTVDSKQQDQLQMAPSITIGRLASFWNFARADYQAAYINRQRTLLDTKDRQLWRDFGLQIQDDGSLYADPSNIKNEPLQCRHVAQLVAHTLLYLVLRTVNYLSLDSDQDPAARQCMWEQISSQLDMWHGNLPETFRPCAQIRHPMPMQTQRNGGSSQLTEVFFSIKQCAAAIQLYHFARILLLLNKPSLRSGMSRLKAYREVSTEAIMHAREIIGIALGRPHPAVRVEMNLPLYVAGGCLEAEDERRVVLDLLKAMEQDTGCSTDVKVRSLVDEWGWNIEPQAVN</sequence>
<reference evidence="5 6" key="1">
    <citation type="journal article" date="2018" name="BMC Genomics">
        <title>Genomic evidence for intraspecific hybridization in a clonal and extremely halotolerant yeast.</title>
        <authorList>
            <person name="Gostincar C."/>
            <person name="Stajich J.E."/>
            <person name="Zupancic J."/>
            <person name="Zalar P."/>
            <person name="Gunde-Cimerman N."/>
        </authorList>
    </citation>
    <scope>NUCLEOTIDE SEQUENCE [LARGE SCALE GENOMIC DNA]</scope>
    <source>
        <strain evidence="4 6">EXF-6654</strain>
        <strain evidence="3 5">EXF-6656</strain>
    </source>
</reference>
<comment type="caution">
    <text evidence="3">The sequence shown here is derived from an EMBL/GenBank/DDBJ whole genome shotgun (WGS) entry which is preliminary data.</text>
</comment>
<dbReference type="EMBL" id="QWIK01002632">
    <property type="protein sequence ID" value="RMX84545.1"/>
    <property type="molecule type" value="Genomic_DNA"/>
</dbReference>
<organism evidence="3 5">
    <name type="scientific">Hortaea werneckii</name>
    <name type="common">Black yeast</name>
    <name type="synonym">Cladosporium werneckii</name>
    <dbReference type="NCBI Taxonomy" id="91943"/>
    <lineage>
        <taxon>Eukaryota</taxon>
        <taxon>Fungi</taxon>
        <taxon>Dikarya</taxon>
        <taxon>Ascomycota</taxon>
        <taxon>Pezizomycotina</taxon>
        <taxon>Dothideomycetes</taxon>
        <taxon>Dothideomycetidae</taxon>
        <taxon>Mycosphaerellales</taxon>
        <taxon>Teratosphaeriaceae</taxon>
        <taxon>Hortaea</taxon>
    </lineage>
</organism>
<evidence type="ECO:0000313" key="4">
    <source>
        <dbReference type="EMBL" id="RMX84545.1"/>
    </source>
</evidence>
<dbReference type="GO" id="GO:0005634">
    <property type="term" value="C:nucleus"/>
    <property type="evidence" value="ECO:0007669"/>
    <property type="project" value="UniProtKB-SubCell"/>
</dbReference>
<name>A0A3M6VZU5_HORWE</name>
<comment type="subcellular location">
    <subcellularLocation>
        <location evidence="1">Nucleus</location>
    </subcellularLocation>
</comment>
<keyword evidence="2" id="KW-0539">Nucleus</keyword>
<dbReference type="GO" id="GO:0045944">
    <property type="term" value="P:positive regulation of transcription by RNA polymerase II"/>
    <property type="evidence" value="ECO:0007669"/>
    <property type="project" value="TreeGrafter"/>
</dbReference>
<gene>
    <name evidence="4" type="ORF">D0868_15470</name>
    <name evidence="3" type="ORF">D0869_15309</name>
</gene>
<dbReference type="PANTHER" id="PTHR37534:SF9">
    <property type="entry name" value="ZN(II)2CYS6 TRANSCRIPTION FACTOR (EUROFUNG)"/>
    <property type="match status" value="1"/>
</dbReference>
<protein>
    <recommendedName>
        <fullName evidence="7">Transcription factor domain-containing protein</fullName>
    </recommendedName>
</protein>
<dbReference type="GO" id="GO:0003700">
    <property type="term" value="F:DNA-binding transcription factor activity"/>
    <property type="evidence" value="ECO:0007669"/>
    <property type="project" value="TreeGrafter"/>
</dbReference>
<evidence type="ECO:0000256" key="2">
    <source>
        <dbReference type="ARBA" id="ARBA00023242"/>
    </source>
</evidence>
<dbReference type="Pfam" id="PF11951">
    <property type="entry name" value="Fungal_trans_2"/>
    <property type="match status" value="1"/>
</dbReference>
<dbReference type="AlphaFoldDB" id="A0A3M6VZU5"/>
<evidence type="ECO:0000313" key="5">
    <source>
        <dbReference type="Proteomes" id="UP000281245"/>
    </source>
</evidence>
<accession>A0A3M6VZU5</accession>
<dbReference type="OrthoDB" id="5418899at2759"/>
<evidence type="ECO:0008006" key="7">
    <source>
        <dbReference type="Google" id="ProtNLM"/>
    </source>
</evidence>
<feature type="non-terminal residue" evidence="3">
    <location>
        <position position="1"/>
    </location>
</feature>
<dbReference type="Proteomes" id="UP000282582">
    <property type="component" value="Unassembled WGS sequence"/>
</dbReference>
<evidence type="ECO:0000256" key="1">
    <source>
        <dbReference type="ARBA" id="ARBA00004123"/>
    </source>
</evidence>
<dbReference type="Proteomes" id="UP000281245">
    <property type="component" value="Unassembled WGS sequence"/>
</dbReference>
<proteinExistence type="predicted"/>
<dbReference type="PANTHER" id="PTHR37534">
    <property type="entry name" value="TRANSCRIPTIONAL ACTIVATOR PROTEIN UGA3"/>
    <property type="match status" value="1"/>
</dbReference>
<evidence type="ECO:0000313" key="6">
    <source>
        <dbReference type="Proteomes" id="UP000282582"/>
    </source>
</evidence>
<dbReference type="GO" id="GO:0000976">
    <property type="term" value="F:transcription cis-regulatory region binding"/>
    <property type="evidence" value="ECO:0007669"/>
    <property type="project" value="TreeGrafter"/>
</dbReference>
<dbReference type="EMBL" id="QWIJ01002544">
    <property type="protein sequence ID" value="RMX71755.1"/>
    <property type="molecule type" value="Genomic_DNA"/>
</dbReference>